<dbReference type="Pfam" id="PF01196">
    <property type="entry name" value="Ribosomal_L17"/>
    <property type="match status" value="1"/>
</dbReference>
<dbReference type="SUPFAM" id="SSF55729">
    <property type="entry name" value="Acyl-CoA N-acyltransferases (Nat)"/>
    <property type="match status" value="1"/>
</dbReference>
<evidence type="ECO:0000256" key="3">
    <source>
        <dbReference type="ARBA" id="ARBA00022574"/>
    </source>
</evidence>
<dbReference type="Gene3D" id="2.130.10.10">
    <property type="entry name" value="YVTN repeat-like/Quinoprotein amine dehydrogenase"/>
    <property type="match status" value="2"/>
</dbReference>
<evidence type="ECO:0000256" key="5">
    <source>
        <dbReference type="PROSITE-ProRule" id="PRU00221"/>
    </source>
</evidence>
<dbReference type="EMBL" id="CAMXCT020004124">
    <property type="protein sequence ID" value="CAL1161159.1"/>
    <property type="molecule type" value="Genomic_DNA"/>
</dbReference>
<keyword evidence="3 5" id="KW-0853">WD repeat</keyword>
<feature type="repeat" description="WD" evidence="5">
    <location>
        <begin position="1434"/>
        <end position="1474"/>
    </location>
</feature>
<name>A0A9P1GEV3_9DINO</name>
<dbReference type="SUPFAM" id="SSF64263">
    <property type="entry name" value="Prokaryotic ribosomal protein L17"/>
    <property type="match status" value="1"/>
</dbReference>
<evidence type="ECO:0000256" key="1">
    <source>
        <dbReference type="ARBA" id="ARBA00022450"/>
    </source>
</evidence>
<dbReference type="GO" id="GO:0005840">
    <property type="term" value="C:ribosome"/>
    <property type="evidence" value="ECO:0007669"/>
    <property type="project" value="InterPro"/>
</dbReference>
<dbReference type="SMART" id="SM00825">
    <property type="entry name" value="PKS_KS"/>
    <property type="match status" value="1"/>
</dbReference>
<dbReference type="Gene3D" id="3.40.50.150">
    <property type="entry name" value="Vaccinia Virus protein VP39"/>
    <property type="match status" value="1"/>
</dbReference>
<dbReference type="InterPro" id="IPR006342">
    <property type="entry name" value="FkbM_mtfrase"/>
</dbReference>
<evidence type="ECO:0000313" key="9">
    <source>
        <dbReference type="EMBL" id="CAI4007784.1"/>
    </source>
</evidence>
<proteinExistence type="inferred from homology"/>
<dbReference type="Proteomes" id="UP001152797">
    <property type="component" value="Unassembled WGS sequence"/>
</dbReference>
<feature type="compositionally biased region" description="Basic and acidic residues" evidence="7">
    <location>
        <begin position="85"/>
        <end position="101"/>
    </location>
</feature>
<evidence type="ECO:0000313" key="11">
    <source>
        <dbReference type="Proteomes" id="UP001152797"/>
    </source>
</evidence>
<dbReference type="InterPro" id="IPR015943">
    <property type="entry name" value="WD40/YVTN_repeat-like_dom_sf"/>
</dbReference>
<dbReference type="InterPro" id="IPR029063">
    <property type="entry name" value="SAM-dependent_MTases_sf"/>
</dbReference>
<dbReference type="SUPFAM" id="SSF53901">
    <property type="entry name" value="Thiolase-like"/>
    <property type="match status" value="2"/>
</dbReference>
<dbReference type="InterPro" id="IPR016039">
    <property type="entry name" value="Thiolase-like"/>
</dbReference>
<dbReference type="SMART" id="SM00320">
    <property type="entry name" value="WD40"/>
    <property type="match status" value="4"/>
</dbReference>
<reference evidence="9" key="1">
    <citation type="submission" date="2022-10" db="EMBL/GenBank/DDBJ databases">
        <authorList>
            <person name="Chen Y."/>
            <person name="Dougan E. K."/>
            <person name="Chan C."/>
            <person name="Rhodes N."/>
            <person name="Thang M."/>
        </authorList>
    </citation>
    <scope>NUCLEOTIDE SEQUENCE</scope>
</reference>
<keyword evidence="6" id="KW-0808">Transferase</keyword>
<feature type="region of interest" description="Disordered" evidence="7">
    <location>
        <begin position="85"/>
        <end position="109"/>
    </location>
</feature>
<dbReference type="InterPro" id="IPR000456">
    <property type="entry name" value="Ribosomal_bL17"/>
</dbReference>
<dbReference type="CDD" id="cd04301">
    <property type="entry name" value="NAT_SF"/>
    <property type="match status" value="1"/>
</dbReference>
<keyword evidence="2" id="KW-0597">Phosphoprotein</keyword>
<dbReference type="Pfam" id="PF00583">
    <property type="entry name" value="Acetyltransf_1"/>
    <property type="match status" value="1"/>
</dbReference>
<dbReference type="InterPro" id="IPR014030">
    <property type="entry name" value="Ketoacyl_synth_N"/>
</dbReference>
<dbReference type="PANTHER" id="PTHR43775:SF37">
    <property type="entry name" value="SI:DKEY-61P9.11"/>
    <property type="match status" value="1"/>
</dbReference>
<feature type="compositionally biased region" description="Polar residues" evidence="7">
    <location>
        <begin position="2072"/>
        <end position="2085"/>
    </location>
</feature>
<dbReference type="Gene3D" id="3.90.1030.10">
    <property type="entry name" value="Ribosomal protein L17"/>
    <property type="match status" value="1"/>
</dbReference>
<dbReference type="GO" id="GO:0032259">
    <property type="term" value="P:methylation"/>
    <property type="evidence" value="ECO:0007669"/>
    <property type="project" value="UniProtKB-KW"/>
</dbReference>
<feature type="domain" description="N-acetyltransferase" evidence="8">
    <location>
        <begin position="126"/>
        <end position="276"/>
    </location>
</feature>
<dbReference type="InterPro" id="IPR036373">
    <property type="entry name" value="Ribosomal_bL17_sf"/>
</dbReference>
<evidence type="ECO:0000256" key="4">
    <source>
        <dbReference type="ARBA" id="ARBA00022737"/>
    </source>
</evidence>
<keyword evidence="10" id="KW-0489">Methyltransferase</keyword>
<evidence type="ECO:0000256" key="2">
    <source>
        <dbReference type="ARBA" id="ARBA00022553"/>
    </source>
</evidence>
<keyword evidence="1" id="KW-0596">Phosphopantetheine</keyword>
<dbReference type="InterPro" id="IPR050091">
    <property type="entry name" value="PKS_NRPS_Biosynth_Enz"/>
</dbReference>
<evidence type="ECO:0000313" key="10">
    <source>
        <dbReference type="EMBL" id="CAL4795096.1"/>
    </source>
</evidence>
<organism evidence="9">
    <name type="scientific">Cladocopium goreaui</name>
    <dbReference type="NCBI Taxonomy" id="2562237"/>
    <lineage>
        <taxon>Eukaryota</taxon>
        <taxon>Sar</taxon>
        <taxon>Alveolata</taxon>
        <taxon>Dinophyceae</taxon>
        <taxon>Suessiales</taxon>
        <taxon>Symbiodiniaceae</taxon>
        <taxon>Cladocopium</taxon>
    </lineage>
</organism>
<reference evidence="10 11" key="2">
    <citation type="submission" date="2024-05" db="EMBL/GenBank/DDBJ databases">
        <authorList>
            <person name="Chen Y."/>
            <person name="Shah S."/>
            <person name="Dougan E. K."/>
            <person name="Thang M."/>
            <person name="Chan C."/>
        </authorList>
    </citation>
    <scope>NUCLEOTIDE SEQUENCE [LARGE SCALE GENOMIC DNA]</scope>
</reference>
<evidence type="ECO:0000256" key="6">
    <source>
        <dbReference type="RuleBase" id="RU003694"/>
    </source>
</evidence>
<dbReference type="GO" id="GO:0004312">
    <property type="term" value="F:fatty acid synthase activity"/>
    <property type="evidence" value="ECO:0007669"/>
    <property type="project" value="TreeGrafter"/>
</dbReference>
<dbReference type="GO" id="GO:0006633">
    <property type="term" value="P:fatty acid biosynthetic process"/>
    <property type="evidence" value="ECO:0007669"/>
    <property type="project" value="TreeGrafter"/>
</dbReference>
<dbReference type="InterPro" id="IPR036322">
    <property type="entry name" value="WD40_repeat_dom_sf"/>
</dbReference>
<dbReference type="PROSITE" id="PS00678">
    <property type="entry name" value="WD_REPEATS_1"/>
    <property type="match status" value="2"/>
</dbReference>
<dbReference type="InterPro" id="IPR000182">
    <property type="entry name" value="GNAT_dom"/>
</dbReference>
<dbReference type="SUPFAM" id="SSF53335">
    <property type="entry name" value="S-adenosyl-L-methionine-dependent methyltransferases"/>
    <property type="match status" value="1"/>
</dbReference>
<dbReference type="Gene3D" id="3.40.630.30">
    <property type="match status" value="1"/>
</dbReference>
<gene>
    <name evidence="9" type="ORF">C1SCF055_LOCUS33311</name>
</gene>
<protein>
    <submittedName>
        <fullName evidence="10">Methyltransferase FkbM domain-containing protein</fullName>
    </submittedName>
</protein>
<comment type="similarity">
    <text evidence="6">Belongs to the thiolase-like superfamily. Beta-ketoacyl-ACP synthases family.</text>
</comment>
<dbReference type="PROSITE" id="PS50294">
    <property type="entry name" value="WD_REPEATS_REGION"/>
    <property type="match status" value="1"/>
</dbReference>
<dbReference type="InterPro" id="IPR014031">
    <property type="entry name" value="Ketoacyl_synth_C"/>
</dbReference>
<dbReference type="NCBIfam" id="TIGR01444">
    <property type="entry name" value="fkbM_fam"/>
    <property type="match status" value="1"/>
</dbReference>
<dbReference type="OrthoDB" id="420025at2759"/>
<accession>A0A9P1GEV3</accession>
<evidence type="ECO:0000259" key="8">
    <source>
        <dbReference type="PROSITE" id="PS51186"/>
    </source>
</evidence>
<dbReference type="EMBL" id="CAMXCT010004124">
    <property type="protein sequence ID" value="CAI4007784.1"/>
    <property type="molecule type" value="Genomic_DNA"/>
</dbReference>
<dbReference type="GO" id="GO:0003735">
    <property type="term" value="F:structural constituent of ribosome"/>
    <property type="evidence" value="ECO:0007669"/>
    <property type="project" value="InterPro"/>
</dbReference>
<dbReference type="GO" id="GO:0008168">
    <property type="term" value="F:methyltransferase activity"/>
    <property type="evidence" value="ECO:0007669"/>
    <property type="project" value="UniProtKB-KW"/>
</dbReference>
<dbReference type="Pfam" id="PF00109">
    <property type="entry name" value="ketoacyl-synt"/>
    <property type="match status" value="1"/>
</dbReference>
<dbReference type="PANTHER" id="PTHR43775">
    <property type="entry name" value="FATTY ACID SYNTHASE"/>
    <property type="match status" value="1"/>
</dbReference>
<dbReference type="Pfam" id="PF00400">
    <property type="entry name" value="WD40"/>
    <property type="match status" value="2"/>
</dbReference>
<dbReference type="InterPro" id="IPR016181">
    <property type="entry name" value="Acyl_CoA_acyltransferase"/>
</dbReference>
<dbReference type="InterPro" id="IPR001680">
    <property type="entry name" value="WD40_rpt"/>
</dbReference>
<dbReference type="Pfam" id="PF02801">
    <property type="entry name" value="Ketoacyl-synt_C"/>
    <property type="match status" value="1"/>
</dbReference>
<dbReference type="GO" id="GO:0006412">
    <property type="term" value="P:translation"/>
    <property type="evidence" value="ECO:0007669"/>
    <property type="project" value="InterPro"/>
</dbReference>
<keyword evidence="11" id="KW-1185">Reference proteome</keyword>
<dbReference type="Gene3D" id="3.40.47.10">
    <property type="match status" value="2"/>
</dbReference>
<dbReference type="SUPFAM" id="SSF50978">
    <property type="entry name" value="WD40 repeat-like"/>
    <property type="match status" value="1"/>
</dbReference>
<evidence type="ECO:0000256" key="7">
    <source>
        <dbReference type="SAM" id="MobiDB-lite"/>
    </source>
</evidence>
<comment type="caution">
    <text evidence="9">The sequence shown here is derived from an EMBL/GenBank/DDBJ whole genome shotgun (WGS) entry which is preliminary data.</text>
</comment>
<dbReference type="EMBL" id="CAMXCT030004124">
    <property type="protein sequence ID" value="CAL4795096.1"/>
    <property type="molecule type" value="Genomic_DNA"/>
</dbReference>
<feature type="repeat" description="WD" evidence="5">
    <location>
        <begin position="1605"/>
        <end position="1646"/>
    </location>
</feature>
<feature type="region of interest" description="Disordered" evidence="7">
    <location>
        <begin position="2063"/>
        <end position="2085"/>
    </location>
</feature>
<dbReference type="Pfam" id="PF05050">
    <property type="entry name" value="Methyltransf_21"/>
    <property type="match status" value="1"/>
</dbReference>
<dbReference type="InterPro" id="IPR019775">
    <property type="entry name" value="WD40_repeat_CS"/>
</dbReference>
<dbReference type="InterPro" id="IPR020841">
    <property type="entry name" value="PKS_Beta-ketoAc_synthase_dom"/>
</dbReference>
<dbReference type="PROSITE" id="PS51186">
    <property type="entry name" value="GNAT"/>
    <property type="match status" value="1"/>
</dbReference>
<keyword evidence="4" id="KW-0677">Repeat</keyword>
<dbReference type="PROSITE" id="PS50082">
    <property type="entry name" value="WD_REPEATS_2"/>
    <property type="match status" value="2"/>
</dbReference>
<sequence length="2206" mass="245693">MKILEISHQLPCGVGAETSKWEGTALGGFDCISEIPKSKWDLDAFGPKTQGHQIERLLALGAPLVFVVRLAMTVLWTDDVKARADAKADAKESRTESRTDAETESTEFASEIEAESSAEWVTSLWLDVKPAADKNDAKKRPVLEQVTALGSDIFNEDPLAGCSKRGGWRLHVAVGQRNEQIEMMGFIVFRIKPERNALIIAQLAVPEEHRRMGFGSLLLKTLIAEAKRLPEIHSIGLSSLPGSIKFYKRHGFKLMHRLPDSEAKAEGQVYMELKTPSKKKKLSAYFDVDCGILLPACTRTFHRGFLCLTYCDCRGNKLDPSKVPYKASDFVPLDRAGNKVSAQRPQLPAVLSQLAMAAFHSWQQVAQVEAPGRRGPLVGTVNRCAGSAKRYFDPDPGSRDDFKMYTRHMGVLESFGSMSFEELSAFGLSQDDPRQSLLLHSVQDCLGKSGLSKQELRGQNLGFFCGLSGNEMYHELMTGDVKSLGRAAQGLLSNAGYVNRIAWFYGTKGPSICIDTEESSGAAAMDTALNYGRETRCSKAVVCSMQLIQHPVTLIVCCAMGQLSATGRGRAFDESADGVVRSEGMWIDLYSLRYLLAVSSHGPGFYQEANLHRYTRCLFVLRHAPEVSKDVFVGGQHHPTIVVVNHREPHMQMPPSQQPPGPKRRISDVPLQPFQDTSAEFVRLERRTPHHFVLPFFDVNIGHAIKNQGSMNHLQSYQMQMLLRPGDVAIDVGANLGCYTVALAEAVGPKGHVIAFEPFRWLHQLVVANVAINGLQNVWPVNAALGQAEERMPLYPPQLRFFSSPGGVRLKGQQQELQSKHQHESFQLYDLLAQELETVRVLRLDDLLLDPEKAQSWALPLVQDVRLIKIDVEGMEVAVVQGALGVISQFRPIIWAENNAYFDSGGKDIAFLEALSTVGYQCARADSAPGDVICTDAAADWRWSRAPDPVNAVNTVNLVEKGMRFSCFVQRLGHAATLNVFRYDDPGRGGWPLLLSGVRMGLRLAFSIFESVNAKLAKNAKSAARVTLDLWEEELQEEDLTKTRIIVAGSALNSRGQSSSLTTPSGPAMQDLIHSALKDAKSPACIVDAIEVSAGGNSLMDAVELGVLRKTLQSERSKVLCSFKSVIGETGPPSGLAAMVRACLMVEKGARSKGKRVYHRVFGPSHQQWKWVKDMLNILIINQRLETSLARAKELQQYAEEIVFLAKKNSAYHDGLVESMLTSPEARQILYERLLPRYKDRHFHVSRVVNLWKYRQRDTTPMAVLEYVDRPGELRPANPVGAARKQHVAMEFLETRRSRRKHLSEVQRMLDKSSKKPPLDEAVLERLRFECSKYEGELETGMNVFRDPSKIQRKLLSGPSSDLNTNKSLHSGLKASIEQPATRLRCRIEVIQPGLLYPRELEEADESQACALVGHDDGRIQLVDVATGHELKLFDGHKDYVTCLDLHWPKEVVSAAADGTVFHWNLEDGSGVELTPPEDFLNCCIRSLRVEWNEKRLAITGNDDGYFVVWNLTTHEAERVLSCKVGMIFSICTDWTKMRMLVGHGDNDMDLLSLKDGSRLKAYPIKHYLVTVIEVCWPKARALVGFDNGVLQIWGLPMAASQSSLKGHKDTITALSVQWKLKRAISGSQDKSARLWNIQRSECIRVISGHLTGLRNLCVDWDLGVALSSAWDGEMQLWEIADEVDSDFALQAVGGDVRAGGIALLTVKEVKDDNSEEEAEEIEADTRDAFCLTCALKLACYALDGDRFGNSGTNVQLVLMGSGPQPQDNWQTGKELYWFPSSAAESKETSYFIIGSFNSWEEPVKMEVESKGVYAFTMVLGENRWETFQIWENGDPDKVLHPGSHWADRDQQVLGPSRQGVCGRFSTWRISGKPTKLRLLNEEQARDLDICPCAEELLSYSGDIELRVLTAFPGDYTPDGEEYPVVDQDSQLLGMPGDRYRVWLRLGGKYRCVEWQKLPSAVPQALPLSSYYVAGDFNFWDFQPMEEEEAAASKTRRLFTEVKLRSSDDVFQVVRNKDWDQAFYPEAETQNLRGPDGYGVAKGWCLPGKAGDVFRIHFQRSLPSSGEDKKSVSWTLQPKSSSPSQELALPKSYCIVGSWSNFVSRDPMRFDEAKSSWTAEVEVGTSGIEFFQILLDGCWLAAVYPNSHEADFRKTGHAVLGPDSRGGSSYWRIQDGLEAGDRVEVVLEAEVDAMAMPKAIRWHKAS</sequence>